<accession>A0A6L2LTL1</accession>
<gene>
    <name evidence="1" type="ORF">Tci_036245</name>
</gene>
<protein>
    <submittedName>
        <fullName evidence="1">Uncharacterized protein</fullName>
    </submittedName>
</protein>
<proteinExistence type="predicted"/>
<comment type="caution">
    <text evidence="1">The sequence shown here is derived from an EMBL/GenBank/DDBJ whole genome shotgun (WGS) entry which is preliminary data.</text>
</comment>
<reference evidence="1" key="1">
    <citation type="journal article" date="2019" name="Sci. Rep.">
        <title>Draft genome of Tanacetum cinerariifolium, the natural source of mosquito coil.</title>
        <authorList>
            <person name="Yamashiro T."/>
            <person name="Shiraishi A."/>
            <person name="Satake H."/>
            <person name="Nakayama K."/>
        </authorList>
    </citation>
    <scope>NUCLEOTIDE SEQUENCE</scope>
</reference>
<sequence length="134" mass="15296">MLLALKDEARGNLKEEENDFMLENYYGDESLEELNAAVIMMAHIQPKDDTSATSSRSDADILSEVNALTKHNKYQMPSKSVHEYKNHVKLKTVINTYDADDQIASSIIFDDTYVEDNGRENEHDSITHDHYVSL</sequence>
<organism evidence="1">
    <name type="scientific">Tanacetum cinerariifolium</name>
    <name type="common">Dalmatian daisy</name>
    <name type="synonym">Chrysanthemum cinerariifolium</name>
    <dbReference type="NCBI Taxonomy" id="118510"/>
    <lineage>
        <taxon>Eukaryota</taxon>
        <taxon>Viridiplantae</taxon>
        <taxon>Streptophyta</taxon>
        <taxon>Embryophyta</taxon>
        <taxon>Tracheophyta</taxon>
        <taxon>Spermatophyta</taxon>
        <taxon>Magnoliopsida</taxon>
        <taxon>eudicotyledons</taxon>
        <taxon>Gunneridae</taxon>
        <taxon>Pentapetalae</taxon>
        <taxon>asterids</taxon>
        <taxon>campanulids</taxon>
        <taxon>Asterales</taxon>
        <taxon>Asteraceae</taxon>
        <taxon>Asteroideae</taxon>
        <taxon>Anthemideae</taxon>
        <taxon>Anthemidinae</taxon>
        <taxon>Tanacetum</taxon>
    </lineage>
</organism>
<evidence type="ECO:0000313" key="1">
    <source>
        <dbReference type="EMBL" id="GEU64267.1"/>
    </source>
</evidence>
<dbReference type="AlphaFoldDB" id="A0A6L2LTL1"/>
<name>A0A6L2LTL1_TANCI</name>
<dbReference type="EMBL" id="BKCJ010004991">
    <property type="protein sequence ID" value="GEU64267.1"/>
    <property type="molecule type" value="Genomic_DNA"/>
</dbReference>